<feature type="domain" description="Pilus assembly protein E-set like" evidence="2">
    <location>
        <begin position="270"/>
        <end position="336"/>
    </location>
</feature>
<dbReference type="Pfam" id="PF16967">
    <property type="entry name" value="TcfC"/>
    <property type="match status" value="1"/>
</dbReference>
<dbReference type="Proteomes" id="UP000189545">
    <property type="component" value="Chromosome"/>
</dbReference>
<dbReference type="RefSeq" id="WP_077754045.1">
    <property type="nucleotide sequence ID" value="NZ_CP014782.1"/>
</dbReference>
<gene>
    <name evidence="3" type="ORF">Sps_03968</name>
</gene>
<evidence type="ECO:0000259" key="2">
    <source>
        <dbReference type="Pfam" id="PF16967"/>
    </source>
</evidence>
<dbReference type="STRING" id="225848.Sps_03968"/>
<dbReference type="AlphaFoldDB" id="A0A1S6HU56"/>
<keyword evidence="1" id="KW-0732">Signal</keyword>
<name>A0A1S6HU56_9GAMM</name>
<evidence type="ECO:0000313" key="3">
    <source>
        <dbReference type="EMBL" id="AQS39083.1"/>
    </source>
</evidence>
<evidence type="ECO:0000256" key="1">
    <source>
        <dbReference type="SAM" id="SignalP"/>
    </source>
</evidence>
<dbReference type="OrthoDB" id="5869242at2"/>
<feature type="chain" id="PRO_5013294956" description="Pilus assembly protein E-set like domain-containing protein" evidence="1">
    <location>
        <begin position="25"/>
        <end position="932"/>
    </location>
</feature>
<evidence type="ECO:0000313" key="4">
    <source>
        <dbReference type="Proteomes" id="UP000189545"/>
    </source>
</evidence>
<dbReference type="KEGG" id="spsw:Sps_03968"/>
<accession>A0A1S6HU56</accession>
<sequence length="932" mass="102711">MKHLNARLLIALPLALSSVASALAQTDYFPGEFSDFFDETPQQINVTVVGSGDGTLIKGLASYEVFRVNADSNAYNELKSYLLESQITPAAVDGILKQLVAGVTTDDACTGKLARCLVSPQVNSAGYVFDFDYGQLRIFVPSTSVKAEKTEVEYQSAFSESNALINSARLYGYTDFDGQNSGSMSNYTTIGLPLGYLTFDTQYKTPGNEFDLYTGLYTVDFAGNTLQVGRSRYNLSFNSTDLFNTGARMNLDGAFIGSSRNLIKGSPESHQRIYYYAPQLGQLEVYRGDRLILSQVVSEGQQFLSYENLPKGVYEITIILKVSGSTVLTERRQVVNNNQFSIPVGEFDYVFGAGRLGDYDLGDGPISVDSLMADYNNYDRNIVKASSTYRFTEALLFGGSATIGTDEQYLQLGGSYNFSEQLSFDFVHGSFLNAEDFYQRGSLSYSGMFMDYRRYEYDAQNTEYRMSSHLYGLRSFEDIGVGISGQLIGANAYLRASYYTSNDVVKVSSAVIETQSDSWSLSGGLTKSFDLGTLNVNASYKDNGSIDDDSRISLSWTMPFGDSGISAQSSVYVNQDGFDRNVNYLRGDFKGDHWRSNVSAGAQVFSDNTVMGDLSATASTDTDYFTANSYGYTNDRGEKTLTGGFSSTQVLSSNGLSFTRDNSRSYAHVVASTQDEDFSPKLKLGLSKDGRYSRRVNVSDSASLLALQEYSAFDFDFDASGQNVELKRNRVHKFTYPGTVFNVAAAVTELASQILVLDDIFGNPISSVQCLGDACISAEPLSDDGVFRVNYHKNADFRLLSRKGLCIYEGKANDAKRKVLKGFCLPGLEQDGRDKWDKSSHLLQGDSKEETLVYLGQFTLGKDAENIIARLNNQNIAFTSVSVAGKQYIYVTDIHLTSEKRQLLQELDAYVLIKDSELDLLTLLDNQEGNDA</sequence>
<dbReference type="EMBL" id="CP014782">
    <property type="protein sequence ID" value="AQS39083.1"/>
    <property type="molecule type" value="Genomic_DNA"/>
</dbReference>
<keyword evidence="4" id="KW-1185">Reference proteome</keyword>
<dbReference type="InterPro" id="IPR032636">
    <property type="entry name" value="Pilus_assem_E-set-like_dom"/>
</dbReference>
<reference evidence="3 4" key="1">
    <citation type="submission" date="2016-03" db="EMBL/GenBank/DDBJ databases">
        <title>Complete genome sequence of Shewanella psychrophila WP2, a deep sea bacterium isolated from west Pacific sediment.</title>
        <authorList>
            <person name="Xu G."/>
            <person name="Jian H."/>
        </authorList>
    </citation>
    <scope>NUCLEOTIDE SEQUENCE [LARGE SCALE GENOMIC DNA]</scope>
    <source>
        <strain evidence="3 4">WP2</strain>
    </source>
</reference>
<proteinExistence type="predicted"/>
<protein>
    <recommendedName>
        <fullName evidence="2">Pilus assembly protein E-set like domain-containing protein</fullName>
    </recommendedName>
</protein>
<feature type="signal peptide" evidence="1">
    <location>
        <begin position="1"/>
        <end position="24"/>
    </location>
</feature>
<organism evidence="3 4">
    <name type="scientific">Shewanella psychrophila</name>
    <dbReference type="NCBI Taxonomy" id="225848"/>
    <lineage>
        <taxon>Bacteria</taxon>
        <taxon>Pseudomonadati</taxon>
        <taxon>Pseudomonadota</taxon>
        <taxon>Gammaproteobacteria</taxon>
        <taxon>Alteromonadales</taxon>
        <taxon>Shewanellaceae</taxon>
        <taxon>Shewanella</taxon>
    </lineage>
</organism>